<evidence type="ECO:0000259" key="1">
    <source>
        <dbReference type="Pfam" id="PF12697"/>
    </source>
</evidence>
<proteinExistence type="predicted"/>
<dbReference type="Gene3D" id="3.40.50.1820">
    <property type="entry name" value="alpha/beta hydrolase"/>
    <property type="match status" value="1"/>
</dbReference>
<reference evidence="2 3" key="1">
    <citation type="submission" date="2019-03" db="EMBL/GenBank/DDBJ databases">
        <title>Genomic Encyclopedia of Type Strains, Phase IV (KMG-IV): sequencing the most valuable type-strain genomes for metagenomic binning, comparative biology and taxonomic classification.</title>
        <authorList>
            <person name="Goeker M."/>
        </authorList>
    </citation>
    <scope>NUCLEOTIDE SEQUENCE [LARGE SCALE GENOMIC DNA]</scope>
    <source>
        <strain evidence="2 3">DSM 24591</strain>
    </source>
</reference>
<keyword evidence="2" id="KW-0378">Hydrolase</keyword>
<dbReference type="PANTHER" id="PTHR43194">
    <property type="entry name" value="HYDROLASE ALPHA/BETA FOLD FAMILY"/>
    <property type="match status" value="1"/>
</dbReference>
<accession>A0A4R3M1M8</accession>
<dbReference type="PANTHER" id="PTHR43194:SF5">
    <property type="entry name" value="PIMELOYL-[ACYL-CARRIER PROTEIN] METHYL ESTER ESTERASE"/>
    <property type="match status" value="1"/>
</dbReference>
<dbReference type="InterPro" id="IPR000073">
    <property type="entry name" value="AB_hydrolase_1"/>
</dbReference>
<dbReference type="Proteomes" id="UP000295525">
    <property type="component" value="Unassembled WGS sequence"/>
</dbReference>
<name>A0A4R3M1M8_9BURK</name>
<keyword evidence="3" id="KW-1185">Reference proteome</keyword>
<dbReference type="EMBL" id="SMAJ01000007">
    <property type="protein sequence ID" value="TCT06980.1"/>
    <property type="molecule type" value="Genomic_DNA"/>
</dbReference>
<dbReference type="InterPro" id="IPR029058">
    <property type="entry name" value="AB_hydrolase_fold"/>
</dbReference>
<feature type="domain" description="AB hydrolase-1" evidence="1">
    <location>
        <begin position="68"/>
        <end position="236"/>
    </location>
</feature>
<dbReference type="RefSeq" id="WP_132582406.1">
    <property type="nucleotide sequence ID" value="NZ_SMAJ01000007.1"/>
</dbReference>
<evidence type="ECO:0000313" key="2">
    <source>
        <dbReference type="EMBL" id="TCT06980.1"/>
    </source>
</evidence>
<gene>
    <name evidence="2" type="ORF">EDC26_10735</name>
</gene>
<dbReference type="GO" id="GO:0016787">
    <property type="term" value="F:hydrolase activity"/>
    <property type="evidence" value="ECO:0007669"/>
    <property type="project" value="UniProtKB-KW"/>
</dbReference>
<evidence type="ECO:0000313" key="3">
    <source>
        <dbReference type="Proteomes" id="UP000295525"/>
    </source>
</evidence>
<dbReference type="OrthoDB" id="7820973at2"/>
<dbReference type="Pfam" id="PF12697">
    <property type="entry name" value="Abhydrolase_6"/>
    <property type="match status" value="1"/>
</dbReference>
<comment type="caution">
    <text evidence="2">The sequence shown here is derived from an EMBL/GenBank/DDBJ whole genome shotgun (WGS) entry which is preliminary data.</text>
</comment>
<dbReference type="AlphaFoldDB" id="A0A4R3M1M8"/>
<sequence length="315" mass="35000">MNVKRNGVAEFGSFYAGGRQIHIEGEPVRSIAFTQTASYDYNPNGLFHIEQAYVQYFIPSEQRVGIPLVLLHGGGMTGAMWEHTPDGRTGWVQAFVEQGFAVYVVDNVERGRAGWAPFAGIWPDTPIVRSAQEAWSLFRFGRANDFQARQPFKEQRFPVEHLDAFICEAVPRWLSNNDTAVTTLCAALDRIGPCLLLAHSHGGEVAFRAAAQRPGLVQGMVAVEPSGFGSSLEASTLNGKSCLFVYGDYLDATPTWQSLRKKGAEFKNTLDQMGAATEWWELAEMGIRGNSHMLMMDNNSDEIALRIGDWLRARY</sequence>
<organism evidence="2 3">
    <name type="scientific">Paralcaligenes ureilyticus</name>
    <dbReference type="NCBI Taxonomy" id="627131"/>
    <lineage>
        <taxon>Bacteria</taxon>
        <taxon>Pseudomonadati</taxon>
        <taxon>Pseudomonadota</taxon>
        <taxon>Betaproteobacteria</taxon>
        <taxon>Burkholderiales</taxon>
        <taxon>Alcaligenaceae</taxon>
        <taxon>Paralcaligenes</taxon>
    </lineage>
</organism>
<dbReference type="CDD" id="cd12808">
    <property type="entry name" value="Esterase_713_like-1"/>
    <property type="match status" value="1"/>
</dbReference>
<dbReference type="InterPro" id="IPR050228">
    <property type="entry name" value="Carboxylesterase_BioH"/>
</dbReference>
<dbReference type="SUPFAM" id="SSF53474">
    <property type="entry name" value="alpha/beta-Hydrolases"/>
    <property type="match status" value="1"/>
</dbReference>
<protein>
    <submittedName>
        <fullName evidence="2">Alpha/beta hydrolase family protein</fullName>
    </submittedName>
</protein>